<dbReference type="EMBL" id="GL883013">
    <property type="protein sequence ID" value="EGG20280.1"/>
    <property type="molecule type" value="Genomic_DNA"/>
</dbReference>
<proteinExistence type="predicted"/>
<accession>F4PWB6</accession>
<dbReference type="Proteomes" id="UP000007797">
    <property type="component" value="Unassembled WGS sequence"/>
</dbReference>
<keyword evidence="3" id="KW-1185">Reference proteome</keyword>
<dbReference type="AlphaFoldDB" id="F4PWB6"/>
<organism evidence="2 3">
    <name type="scientific">Cavenderia fasciculata</name>
    <name type="common">Slime mold</name>
    <name type="synonym">Dictyostelium fasciculatum</name>
    <dbReference type="NCBI Taxonomy" id="261658"/>
    <lineage>
        <taxon>Eukaryota</taxon>
        <taxon>Amoebozoa</taxon>
        <taxon>Evosea</taxon>
        <taxon>Eumycetozoa</taxon>
        <taxon>Dictyostelia</taxon>
        <taxon>Acytosteliales</taxon>
        <taxon>Cavenderiaceae</taxon>
        <taxon>Cavenderia</taxon>
    </lineage>
</organism>
<dbReference type="GeneID" id="14871992"/>
<name>F4PWB6_CACFS</name>
<evidence type="ECO:0000313" key="2">
    <source>
        <dbReference type="EMBL" id="EGG20280.1"/>
    </source>
</evidence>
<evidence type="ECO:0000256" key="1">
    <source>
        <dbReference type="SAM" id="MobiDB-lite"/>
    </source>
</evidence>
<feature type="region of interest" description="Disordered" evidence="1">
    <location>
        <begin position="1"/>
        <end position="32"/>
    </location>
</feature>
<dbReference type="RefSeq" id="XP_004367263.1">
    <property type="nucleotide sequence ID" value="XM_004367206.1"/>
</dbReference>
<evidence type="ECO:0000313" key="3">
    <source>
        <dbReference type="Proteomes" id="UP000007797"/>
    </source>
</evidence>
<feature type="compositionally biased region" description="Low complexity" evidence="1">
    <location>
        <begin position="15"/>
        <end position="32"/>
    </location>
</feature>
<dbReference type="KEGG" id="dfa:DFA_07403"/>
<sequence length="59" mass="6385">MFGIKAFRFGRKGSHASTSTGGNSSNNSSEISGSKSAYYGYPGFDHFILLLTHLINLLE</sequence>
<protein>
    <submittedName>
        <fullName evidence="2">Uncharacterized protein</fullName>
    </submittedName>
</protein>
<reference evidence="3" key="1">
    <citation type="journal article" date="2011" name="Genome Res.">
        <title>Phylogeny-wide analysis of social amoeba genomes highlights ancient origins for complex intercellular communication.</title>
        <authorList>
            <person name="Heidel A.J."/>
            <person name="Lawal H.M."/>
            <person name="Felder M."/>
            <person name="Schilde C."/>
            <person name="Helps N.R."/>
            <person name="Tunggal B."/>
            <person name="Rivero F."/>
            <person name="John U."/>
            <person name="Schleicher M."/>
            <person name="Eichinger L."/>
            <person name="Platzer M."/>
            <person name="Noegel A.A."/>
            <person name="Schaap P."/>
            <person name="Gloeckner G."/>
        </authorList>
    </citation>
    <scope>NUCLEOTIDE SEQUENCE [LARGE SCALE GENOMIC DNA]</scope>
    <source>
        <strain evidence="3">SH3</strain>
    </source>
</reference>
<gene>
    <name evidence="2" type="ORF">DFA_07403</name>
</gene>